<dbReference type="AlphaFoldDB" id="A0A0M7AVM3"/>
<feature type="region of interest" description="Disordered" evidence="1">
    <location>
        <begin position="32"/>
        <end position="52"/>
    </location>
</feature>
<reference evidence="3" key="1">
    <citation type="submission" date="2015-07" db="EMBL/GenBank/DDBJ databases">
        <authorList>
            <person name="Rodrigo-Torres Lidia"/>
            <person name="Arahal R.David."/>
        </authorList>
    </citation>
    <scope>NUCLEOTIDE SEQUENCE [LARGE SCALE GENOMIC DNA]</scope>
    <source>
        <strain evidence="3">CECT 5112</strain>
    </source>
</reference>
<dbReference type="RefSeq" id="WP_040450891.1">
    <property type="nucleotide sequence ID" value="NZ_CXWD01000038.1"/>
</dbReference>
<accession>A0A0M7AVM3</accession>
<protein>
    <submittedName>
        <fullName evidence="2">Uncharacterized protein</fullName>
    </submittedName>
</protein>
<evidence type="ECO:0000313" key="3">
    <source>
        <dbReference type="Proteomes" id="UP000053235"/>
    </source>
</evidence>
<evidence type="ECO:0000256" key="1">
    <source>
        <dbReference type="SAM" id="MobiDB-lite"/>
    </source>
</evidence>
<sequence length="69" mass="7715">MPKRMDKDSLFKAVPQTPVTKAEITKKAAQDLAHAETEARRIKTEKLKKARLEQEVSRLAEAGSKPKGK</sequence>
<keyword evidence="3" id="KW-1185">Reference proteome</keyword>
<evidence type="ECO:0000313" key="2">
    <source>
        <dbReference type="EMBL" id="CTQ77634.1"/>
    </source>
</evidence>
<proteinExistence type="predicted"/>
<organism evidence="2 3">
    <name type="scientific">Roseibium alexandrii</name>
    <dbReference type="NCBI Taxonomy" id="388408"/>
    <lineage>
        <taxon>Bacteria</taxon>
        <taxon>Pseudomonadati</taxon>
        <taxon>Pseudomonadota</taxon>
        <taxon>Alphaproteobacteria</taxon>
        <taxon>Hyphomicrobiales</taxon>
        <taxon>Stappiaceae</taxon>
        <taxon>Roseibium</taxon>
    </lineage>
</organism>
<dbReference type="EMBL" id="CXWD01000038">
    <property type="protein sequence ID" value="CTQ77634.1"/>
    <property type="molecule type" value="Genomic_DNA"/>
</dbReference>
<name>A0A0M7AVM3_9HYPH</name>
<dbReference type="Proteomes" id="UP000053235">
    <property type="component" value="Unassembled WGS sequence"/>
</dbReference>
<gene>
    <name evidence="2" type="ORF">LAX5112_04986</name>
</gene>